<dbReference type="InterPro" id="IPR017964">
    <property type="entry name" value="DNA-dir_DNA_pol_B_CS"/>
</dbReference>
<accession>A0AAE0GRR0</accession>
<keyword evidence="3" id="KW-0548">Nucleotidyltransferase</keyword>
<dbReference type="InterPro" id="IPR023211">
    <property type="entry name" value="DNA_pol_palm_dom_sf"/>
</dbReference>
<organism evidence="6 7">
    <name type="scientific">Cymbomonas tetramitiformis</name>
    <dbReference type="NCBI Taxonomy" id="36881"/>
    <lineage>
        <taxon>Eukaryota</taxon>
        <taxon>Viridiplantae</taxon>
        <taxon>Chlorophyta</taxon>
        <taxon>Pyramimonadophyceae</taxon>
        <taxon>Pyramimonadales</taxon>
        <taxon>Pyramimonadaceae</taxon>
        <taxon>Cymbomonas</taxon>
    </lineage>
</organism>
<comment type="caution">
    <text evidence="6">The sequence shown here is derived from an EMBL/GenBank/DDBJ whole genome shotgun (WGS) entry which is preliminary data.</text>
</comment>
<feature type="domain" description="DNA-directed DNA polymerase family B multifunctional" evidence="5">
    <location>
        <begin position="21"/>
        <end position="133"/>
    </location>
</feature>
<reference evidence="6 7" key="1">
    <citation type="journal article" date="2015" name="Genome Biol. Evol.">
        <title>Comparative Genomics of a Bacterivorous Green Alga Reveals Evolutionary Causalities and Consequences of Phago-Mixotrophic Mode of Nutrition.</title>
        <authorList>
            <person name="Burns J.A."/>
            <person name="Paasch A."/>
            <person name="Narechania A."/>
            <person name="Kim E."/>
        </authorList>
    </citation>
    <scope>NUCLEOTIDE SEQUENCE [LARGE SCALE GENOMIC DNA]</scope>
    <source>
        <strain evidence="6 7">PLY_AMNH</strain>
    </source>
</reference>
<dbReference type="Proteomes" id="UP001190700">
    <property type="component" value="Unassembled WGS sequence"/>
</dbReference>
<evidence type="ECO:0000256" key="4">
    <source>
        <dbReference type="ARBA" id="ARBA00022932"/>
    </source>
</evidence>
<dbReference type="EMBL" id="LGRX02003081">
    <property type="protein sequence ID" value="KAK3282987.1"/>
    <property type="molecule type" value="Genomic_DNA"/>
</dbReference>
<proteinExistence type="predicted"/>
<keyword evidence="7" id="KW-1185">Reference proteome</keyword>
<dbReference type="GO" id="GO:0000166">
    <property type="term" value="F:nucleotide binding"/>
    <property type="evidence" value="ECO:0007669"/>
    <property type="project" value="InterPro"/>
</dbReference>
<keyword evidence="4" id="KW-0239">DNA-directed DNA polymerase</keyword>
<dbReference type="SUPFAM" id="SSF56672">
    <property type="entry name" value="DNA/RNA polymerases"/>
    <property type="match status" value="1"/>
</dbReference>
<dbReference type="Gene3D" id="1.10.287.690">
    <property type="entry name" value="Helix hairpin bin"/>
    <property type="match status" value="1"/>
</dbReference>
<evidence type="ECO:0000256" key="2">
    <source>
        <dbReference type="ARBA" id="ARBA00022679"/>
    </source>
</evidence>
<evidence type="ECO:0000313" key="6">
    <source>
        <dbReference type="EMBL" id="KAK3282987.1"/>
    </source>
</evidence>
<evidence type="ECO:0000256" key="3">
    <source>
        <dbReference type="ARBA" id="ARBA00022695"/>
    </source>
</evidence>
<name>A0AAE0GRR0_9CHLO</name>
<dbReference type="Pfam" id="PF00136">
    <property type="entry name" value="DNA_pol_B"/>
    <property type="match status" value="1"/>
</dbReference>
<evidence type="ECO:0000259" key="5">
    <source>
        <dbReference type="Pfam" id="PF00136"/>
    </source>
</evidence>
<gene>
    <name evidence="6" type="ORF">CYMTET_9300</name>
</gene>
<dbReference type="Gene3D" id="3.90.1600.10">
    <property type="entry name" value="Palm domain of DNA polymerase"/>
    <property type="match status" value="1"/>
</dbReference>
<dbReference type="GO" id="GO:0003677">
    <property type="term" value="F:DNA binding"/>
    <property type="evidence" value="ECO:0007669"/>
    <property type="project" value="InterPro"/>
</dbReference>
<dbReference type="InterPro" id="IPR043502">
    <property type="entry name" value="DNA/RNA_pol_sf"/>
</dbReference>
<evidence type="ECO:0000313" key="7">
    <source>
        <dbReference type="Proteomes" id="UP001190700"/>
    </source>
</evidence>
<dbReference type="InterPro" id="IPR006134">
    <property type="entry name" value="DNA-dir_DNA_pol_B_multi_dom"/>
</dbReference>
<evidence type="ECO:0000256" key="1">
    <source>
        <dbReference type="ARBA" id="ARBA00012417"/>
    </source>
</evidence>
<dbReference type="PROSITE" id="PS00116">
    <property type="entry name" value="DNA_POLYMERASE_B"/>
    <property type="match status" value="1"/>
</dbReference>
<dbReference type="AlphaFoldDB" id="A0AAE0GRR0"/>
<dbReference type="EC" id="2.7.7.7" evidence="1"/>
<sequence length="311" mass="35493">MRVWDNGVEDEDTTYVCPINTTRSIACELLQSFMACRALMRDAKDNCGERVCKVLANSVFGMFGYWGTLSKRNDLYDAACYKTIAQIGRTNLLRAVIALDSAKYSIVYGDTDSLFVSGVQPTSEAERLAQRITNELAIVERRFALLDEPQGVTHAKPLNVVSTIMDFLLLFSNRPNVTTAWFTTSECNTKNKIEDVDPAASMWTTINRCMTDGSFRTVLFGNMEWNECRNTVRRMILDHFQGKRIMTTSDRRAAILSEDLSEAKAICVECKREEHVRPDTTLIEKWDTVINKVLGCEDRQCEMWHVEIMDW</sequence>
<dbReference type="GO" id="GO:0003887">
    <property type="term" value="F:DNA-directed DNA polymerase activity"/>
    <property type="evidence" value="ECO:0007669"/>
    <property type="project" value="UniProtKB-KW"/>
</dbReference>
<protein>
    <recommendedName>
        <fullName evidence="1">DNA-directed DNA polymerase</fullName>
        <ecNumber evidence="1">2.7.7.7</ecNumber>
    </recommendedName>
</protein>
<keyword evidence="2" id="KW-0808">Transferase</keyword>